<gene>
    <name evidence="7" type="ORF">OD816_000429</name>
</gene>
<sequence length="264" mass="29966">MAIKRRDFLKLTGLTLLGTAASAAVGDLLTRGEVKAQEYTSPPEALKGKRWAMVIDVKKCKEGQKKGCGKKCIEVCHYLHNVPSIPDKKKEIKWIWEDKFEHAFPEQADEYLKEVFKDVPFLLLCNQCDDPPCVRVCPTQATFKREDGIVMMDFHRCIGCRFCMAACPFGARSFNWFDPRPYIKKANPEYPTRMKGVVEKCMFCYERLAQGKVPACVEACPANALIFGDLGDENSEVSKILKERVAIRRKAELGTHPSVFYLID</sequence>
<dbReference type="GO" id="GO:0046872">
    <property type="term" value="F:metal ion binding"/>
    <property type="evidence" value="ECO:0007669"/>
    <property type="project" value="UniProtKB-KW"/>
</dbReference>
<feature type="chain" id="PRO_5042082994" evidence="5">
    <location>
        <begin position="24"/>
        <end position="264"/>
    </location>
</feature>
<evidence type="ECO:0000256" key="4">
    <source>
        <dbReference type="ARBA" id="ARBA00023014"/>
    </source>
</evidence>
<dbReference type="PANTHER" id="PTHR43177">
    <property type="entry name" value="PROTEIN NRFC"/>
    <property type="match status" value="1"/>
</dbReference>
<dbReference type="InterPro" id="IPR017900">
    <property type="entry name" value="4Fe4S_Fe_S_CS"/>
</dbReference>
<dbReference type="PROSITE" id="PS51318">
    <property type="entry name" value="TAT"/>
    <property type="match status" value="1"/>
</dbReference>
<name>A0AAE3TDQ3_9BACT</name>
<dbReference type="Proteomes" id="UP001144110">
    <property type="component" value="Unassembled WGS sequence"/>
</dbReference>
<keyword evidence="2" id="KW-0479">Metal-binding</keyword>
<dbReference type="GO" id="GO:0051539">
    <property type="term" value="F:4 iron, 4 sulfur cluster binding"/>
    <property type="evidence" value="ECO:0007669"/>
    <property type="project" value="UniProtKB-KW"/>
</dbReference>
<keyword evidence="3" id="KW-0408">Iron</keyword>
<dbReference type="SUPFAM" id="SSF54862">
    <property type="entry name" value="4Fe-4S ferredoxins"/>
    <property type="match status" value="1"/>
</dbReference>
<evidence type="ECO:0000256" key="3">
    <source>
        <dbReference type="ARBA" id="ARBA00023004"/>
    </source>
</evidence>
<keyword evidence="5" id="KW-0732">Signal</keyword>
<keyword evidence="1" id="KW-0004">4Fe-4S</keyword>
<keyword evidence="4" id="KW-0411">Iron-sulfur</keyword>
<evidence type="ECO:0000256" key="1">
    <source>
        <dbReference type="ARBA" id="ARBA00022485"/>
    </source>
</evidence>
<accession>A0AAE3TDQ3</accession>
<dbReference type="PANTHER" id="PTHR43177:SF3">
    <property type="entry name" value="PROTEIN NRFC HOMOLOG"/>
    <property type="match status" value="1"/>
</dbReference>
<evidence type="ECO:0000313" key="8">
    <source>
        <dbReference type="Proteomes" id="UP001144110"/>
    </source>
</evidence>
<dbReference type="EMBL" id="JAPHEG010000002">
    <property type="protein sequence ID" value="MDF2953184.1"/>
    <property type="molecule type" value="Genomic_DNA"/>
</dbReference>
<evidence type="ECO:0000256" key="2">
    <source>
        <dbReference type="ARBA" id="ARBA00022723"/>
    </source>
</evidence>
<dbReference type="InterPro" id="IPR017896">
    <property type="entry name" value="4Fe4S_Fe-S-bd"/>
</dbReference>
<dbReference type="Pfam" id="PF13247">
    <property type="entry name" value="Fer4_11"/>
    <property type="match status" value="1"/>
</dbReference>
<dbReference type="PROSITE" id="PS00198">
    <property type="entry name" value="4FE4S_FER_1"/>
    <property type="match status" value="1"/>
</dbReference>
<dbReference type="InterPro" id="IPR050954">
    <property type="entry name" value="ET_IronSulfur_Cluster-Binding"/>
</dbReference>
<dbReference type="CDD" id="cd10551">
    <property type="entry name" value="PsrB"/>
    <property type="match status" value="1"/>
</dbReference>
<dbReference type="Gene3D" id="3.30.70.20">
    <property type="match status" value="2"/>
</dbReference>
<evidence type="ECO:0000313" key="7">
    <source>
        <dbReference type="EMBL" id="MDF2953184.1"/>
    </source>
</evidence>
<dbReference type="InterPro" id="IPR054822">
    <property type="entry name" value="DsrO-like"/>
</dbReference>
<dbReference type="InterPro" id="IPR006311">
    <property type="entry name" value="TAT_signal"/>
</dbReference>
<dbReference type="PROSITE" id="PS51379">
    <property type="entry name" value="4FE4S_FER_2"/>
    <property type="match status" value="1"/>
</dbReference>
<feature type="domain" description="4Fe-4S ferredoxin-type" evidence="6">
    <location>
        <begin position="148"/>
        <end position="177"/>
    </location>
</feature>
<protein>
    <submittedName>
        <fullName evidence="7">Fe-S-cluster-containing dehydrogenase component</fullName>
    </submittedName>
</protein>
<comment type="caution">
    <text evidence="7">The sequence shown here is derived from an EMBL/GenBank/DDBJ whole genome shotgun (WGS) entry which is preliminary data.</text>
</comment>
<dbReference type="NCBIfam" id="NF045797">
    <property type="entry name" value="DsrO"/>
    <property type="match status" value="1"/>
</dbReference>
<reference evidence="7" key="1">
    <citation type="submission" date="2022-11" db="EMBL/GenBank/DDBJ databases">
        <title>Candidatus Alkanophaga archaea from heated hydrothermal vent sediment oxidize petroleum alkanes.</title>
        <authorList>
            <person name="Zehnle H."/>
            <person name="Laso-Perez R."/>
            <person name="Lipp J."/>
            <person name="Teske A."/>
            <person name="Wegener G."/>
        </authorList>
    </citation>
    <scope>NUCLEOTIDE SEQUENCE</scope>
    <source>
        <strain evidence="7">MCA70</strain>
    </source>
</reference>
<proteinExistence type="predicted"/>
<evidence type="ECO:0000256" key="5">
    <source>
        <dbReference type="SAM" id="SignalP"/>
    </source>
</evidence>
<evidence type="ECO:0000259" key="6">
    <source>
        <dbReference type="PROSITE" id="PS51379"/>
    </source>
</evidence>
<feature type="signal peptide" evidence="5">
    <location>
        <begin position="1"/>
        <end position="23"/>
    </location>
</feature>
<dbReference type="AlphaFoldDB" id="A0AAE3TDQ3"/>
<organism evidence="7 8">
    <name type="scientific">Candidatus Thermodesulfobacterium syntrophicum</name>
    <dbReference type="NCBI Taxonomy" id="3060442"/>
    <lineage>
        <taxon>Bacteria</taxon>
        <taxon>Pseudomonadati</taxon>
        <taxon>Thermodesulfobacteriota</taxon>
        <taxon>Thermodesulfobacteria</taxon>
        <taxon>Thermodesulfobacteriales</taxon>
        <taxon>Thermodesulfobacteriaceae</taxon>
        <taxon>Thermodesulfobacterium</taxon>
    </lineage>
</organism>